<feature type="compositionally biased region" description="Low complexity" evidence="1">
    <location>
        <begin position="176"/>
        <end position="188"/>
    </location>
</feature>
<dbReference type="EMBL" id="BAABAT010000009">
    <property type="protein sequence ID" value="GAA4250084.1"/>
    <property type="molecule type" value="Genomic_DNA"/>
</dbReference>
<proteinExistence type="predicted"/>
<feature type="region of interest" description="Disordered" evidence="1">
    <location>
        <begin position="175"/>
        <end position="194"/>
    </location>
</feature>
<keyword evidence="3" id="KW-1185">Reference proteome</keyword>
<organism evidence="2 3">
    <name type="scientific">Dactylosporangium darangshiense</name>
    <dbReference type="NCBI Taxonomy" id="579108"/>
    <lineage>
        <taxon>Bacteria</taxon>
        <taxon>Bacillati</taxon>
        <taxon>Actinomycetota</taxon>
        <taxon>Actinomycetes</taxon>
        <taxon>Micromonosporales</taxon>
        <taxon>Micromonosporaceae</taxon>
        <taxon>Dactylosporangium</taxon>
    </lineage>
</organism>
<evidence type="ECO:0000313" key="3">
    <source>
        <dbReference type="Proteomes" id="UP001500620"/>
    </source>
</evidence>
<name>A0ABP8D8V7_9ACTN</name>
<accession>A0ABP8D8V7</accession>
<evidence type="ECO:0000313" key="2">
    <source>
        <dbReference type="EMBL" id="GAA4250084.1"/>
    </source>
</evidence>
<protein>
    <submittedName>
        <fullName evidence="2">Uncharacterized protein</fullName>
    </submittedName>
</protein>
<sequence length="213" mass="22585">MGTRHEDRLWDDPDVKAIYDLRGGQPIPRLAEFNAFPEQADLMFGFVKRDVQNGTGTPVSDYVEACLAGVRAVEGLAGKIHPGWIKFLLCQIDRNNSLLWDQHGQPADFVAAIAEWLVSTITRFGWGPDGNSSPLGSHSNSMAVAAEAGGGLHVDPSTGLMKYGDGSGARRLAGVANPAASAHPPSSATVESEADEYGWDALSRRLKAAGAGD</sequence>
<dbReference type="RefSeq" id="WP_345128218.1">
    <property type="nucleotide sequence ID" value="NZ_BAABAT010000009.1"/>
</dbReference>
<reference evidence="3" key="1">
    <citation type="journal article" date="2019" name="Int. J. Syst. Evol. Microbiol.">
        <title>The Global Catalogue of Microorganisms (GCM) 10K type strain sequencing project: providing services to taxonomists for standard genome sequencing and annotation.</title>
        <authorList>
            <consortium name="The Broad Institute Genomics Platform"/>
            <consortium name="The Broad Institute Genome Sequencing Center for Infectious Disease"/>
            <person name="Wu L."/>
            <person name="Ma J."/>
        </authorList>
    </citation>
    <scope>NUCLEOTIDE SEQUENCE [LARGE SCALE GENOMIC DNA]</scope>
    <source>
        <strain evidence="3">JCM 17441</strain>
    </source>
</reference>
<dbReference type="Proteomes" id="UP001500620">
    <property type="component" value="Unassembled WGS sequence"/>
</dbReference>
<evidence type="ECO:0000256" key="1">
    <source>
        <dbReference type="SAM" id="MobiDB-lite"/>
    </source>
</evidence>
<gene>
    <name evidence="2" type="ORF">GCM10022255_036960</name>
</gene>
<comment type="caution">
    <text evidence="2">The sequence shown here is derived from an EMBL/GenBank/DDBJ whole genome shotgun (WGS) entry which is preliminary data.</text>
</comment>